<dbReference type="PANTHER" id="PTHR23248">
    <property type="entry name" value="PHOSPHOLIPID SCRAMBLASE-RELATED"/>
    <property type="match status" value="1"/>
</dbReference>
<keyword evidence="2" id="KW-0564">Palmitate</keyword>
<reference evidence="4" key="1">
    <citation type="submission" date="2022-10" db="EMBL/GenBank/DDBJ databases">
        <title>Genome assembly of Pristionchus species.</title>
        <authorList>
            <person name="Yoshida K."/>
            <person name="Sommer R.J."/>
        </authorList>
    </citation>
    <scope>NUCLEOTIDE SEQUENCE [LARGE SCALE GENOMIC DNA]</scope>
    <source>
        <strain evidence="4">RS5460</strain>
    </source>
</reference>
<dbReference type="Proteomes" id="UP001328107">
    <property type="component" value="Unassembled WGS sequence"/>
</dbReference>
<comment type="caution">
    <text evidence="3">The sequence shown here is derived from an EMBL/GenBank/DDBJ whole genome shotgun (WGS) entry which is preliminary data.</text>
</comment>
<dbReference type="Pfam" id="PF03803">
    <property type="entry name" value="Scramblase"/>
    <property type="match status" value="1"/>
</dbReference>
<evidence type="ECO:0000313" key="3">
    <source>
        <dbReference type="EMBL" id="GMR50857.1"/>
    </source>
</evidence>
<dbReference type="EMBL" id="BTRK01000005">
    <property type="protein sequence ID" value="GMR50857.1"/>
    <property type="molecule type" value="Genomic_DNA"/>
</dbReference>
<keyword evidence="2" id="KW-0106">Calcium</keyword>
<evidence type="ECO:0000313" key="4">
    <source>
        <dbReference type="Proteomes" id="UP001328107"/>
    </source>
</evidence>
<sequence length="264" mass="29720">MITGTGQIRAPLTGAPPTYEEAMGLFTDIPPPPFEISILEERLPGVVTNQPGQETDEDIKWMPLPRIDPNSSCPYGLEYLLKLNGVRVKRERWRMFENRRYGVVNNIGEKIYVAADNGSFLYTVQDQLERHTFTIKRESYCLCYGITSECVVECPPGETTSFIIGSTGLCMSNIEITDKDKTGVLNIDAPLGCSFCEDEKLPVLAKKLPVAQIRRSYPDIPLSERFDYIITFPCELDVRMKAALIATAIKIDVDISEQRTRNNN</sequence>
<comment type="function">
    <text evidence="2">May mediate accelerated ATP-independent bidirectional transbilayer migration of phospholipids upon binding calcium ions that results in a loss of phospholipid asymmetry in the plasma membrane.</text>
</comment>
<evidence type="ECO:0000256" key="2">
    <source>
        <dbReference type="RuleBase" id="RU363116"/>
    </source>
</evidence>
<proteinExistence type="inferred from homology"/>
<comment type="similarity">
    <text evidence="1 2">Belongs to the phospholipid scramblase family.</text>
</comment>
<comment type="cofactor">
    <cofactor evidence="2">
        <name>Ca(2+)</name>
        <dbReference type="ChEBI" id="CHEBI:29108"/>
    </cofactor>
</comment>
<dbReference type="InterPro" id="IPR005552">
    <property type="entry name" value="Scramblase"/>
</dbReference>
<dbReference type="PANTHER" id="PTHR23248:SF63">
    <property type="entry name" value="PHOSPHOLIPID SCRAMBLASE"/>
    <property type="match status" value="1"/>
</dbReference>
<evidence type="ECO:0000256" key="1">
    <source>
        <dbReference type="ARBA" id="ARBA00005350"/>
    </source>
</evidence>
<accession>A0AAN5CVM2</accession>
<organism evidence="3 4">
    <name type="scientific">Pristionchus mayeri</name>
    <dbReference type="NCBI Taxonomy" id="1317129"/>
    <lineage>
        <taxon>Eukaryota</taxon>
        <taxon>Metazoa</taxon>
        <taxon>Ecdysozoa</taxon>
        <taxon>Nematoda</taxon>
        <taxon>Chromadorea</taxon>
        <taxon>Rhabditida</taxon>
        <taxon>Rhabditina</taxon>
        <taxon>Diplogasteromorpha</taxon>
        <taxon>Diplogasteroidea</taxon>
        <taxon>Neodiplogasteridae</taxon>
        <taxon>Pristionchus</taxon>
    </lineage>
</organism>
<dbReference type="GO" id="GO:0017128">
    <property type="term" value="F:phospholipid scramblase activity"/>
    <property type="evidence" value="ECO:0007669"/>
    <property type="project" value="InterPro"/>
</dbReference>
<protein>
    <recommendedName>
        <fullName evidence="2">Phospholipid scramblase</fullName>
    </recommendedName>
</protein>
<dbReference type="AlphaFoldDB" id="A0AAN5CVM2"/>
<keyword evidence="4" id="KW-1185">Reference proteome</keyword>
<gene>
    <name evidence="3" type="ORF">PMAYCL1PPCAC_21052</name>
</gene>
<dbReference type="GO" id="GO:0005886">
    <property type="term" value="C:plasma membrane"/>
    <property type="evidence" value="ECO:0007669"/>
    <property type="project" value="TreeGrafter"/>
</dbReference>
<keyword evidence="2" id="KW-0449">Lipoprotein</keyword>
<name>A0AAN5CVM2_9BILA</name>